<keyword evidence="2" id="KW-0732">Signal</keyword>
<protein>
    <submittedName>
        <fullName evidence="3">OmpW family protein</fullName>
    </submittedName>
</protein>
<evidence type="ECO:0000313" key="3">
    <source>
        <dbReference type="EMBL" id="TFW13315.1"/>
    </source>
</evidence>
<dbReference type="Gene3D" id="2.40.160.20">
    <property type="match status" value="1"/>
</dbReference>
<dbReference type="PANTHER" id="PTHR36920">
    <property type="match status" value="1"/>
</dbReference>
<dbReference type="SUPFAM" id="SSF56925">
    <property type="entry name" value="OMPA-like"/>
    <property type="match status" value="1"/>
</dbReference>
<evidence type="ECO:0000256" key="1">
    <source>
        <dbReference type="ARBA" id="ARBA00004442"/>
    </source>
</evidence>
<gene>
    <name evidence="3" type="ORF">E4L98_29400</name>
</gene>
<evidence type="ECO:0000256" key="2">
    <source>
        <dbReference type="SAM" id="SignalP"/>
    </source>
</evidence>
<dbReference type="Proteomes" id="UP000297729">
    <property type="component" value="Unassembled WGS sequence"/>
</dbReference>
<dbReference type="RefSeq" id="WP_135205086.1">
    <property type="nucleotide sequence ID" value="NZ_SPVG01000276.1"/>
</dbReference>
<reference evidence="3 4" key="1">
    <citation type="submission" date="2019-03" db="EMBL/GenBank/DDBJ databases">
        <title>Draft Genome Sequence of Duganella callidus sp. nov., a Novel Duganella Species Isolated from Cultivated Soil.</title>
        <authorList>
            <person name="Raths R."/>
            <person name="Peta V."/>
            <person name="Bucking H."/>
        </authorList>
    </citation>
    <scope>NUCLEOTIDE SEQUENCE [LARGE SCALE GENOMIC DNA]</scope>
    <source>
        <strain evidence="3 4">DN04</strain>
    </source>
</reference>
<evidence type="ECO:0000313" key="4">
    <source>
        <dbReference type="Proteomes" id="UP000297729"/>
    </source>
</evidence>
<dbReference type="GO" id="GO:0009279">
    <property type="term" value="C:cell outer membrane"/>
    <property type="evidence" value="ECO:0007669"/>
    <property type="project" value="UniProtKB-SubCell"/>
</dbReference>
<keyword evidence="4" id="KW-1185">Reference proteome</keyword>
<dbReference type="OrthoDB" id="9807574at2"/>
<comment type="subcellular location">
    <subcellularLocation>
        <location evidence="1">Cell outer membrane</location>
    </subcellularLocation>
</comment>
<feature type="chain" id="PRO_5021299618" evidence="2">
    <location>
        <begin position="22"/>
        <end position="202"/>
    </location>
</feature>
<name>A0A4Y9RZZ7_9BURK</name>
<dbReference type="EMBL" id="SPVG01000276">
    <property type="protein sequence ID" value="TFW13315.1"/>
    <property type="molecule type" value="Genomic_DNA"/>
</dbReference>
<dbReference type="PANTHER" id="PTHR36920:SF1">
    <property type="entry name" value="OUTER MEMBRANE PROTEIN W"/>
    <property type="match status" value="1"/>
</dbReference>
<dbReference type="AlphaFoldDB" id="A0A4Y9RZZ7"/>
<accession>A0A4Y9RZZ7</accession>
<dbReference type="InterPro" id="IPR005618">
    <property type="entry name" value="OMPW"/>
</dbReference>
<comment type="caution">
    <text evidence="3">The sequence shown here is derived from an EMBL/GenBank/DDBJ whole genome shotgun (WGS) entry which is preliminary data.</text>
</comment>
<feature type="signal peptide" evidence="2">
    <location>
        <begin position="1"/>
        <end position="21"/>
    </location>
</feature>
<sequence length="202" mass="21599">MSKTVAAVLASLALISGSAAAQETPWLVRVRAMHIDPADKSEPVGGTGAADRLSVSSKTAPEFDISYFFSKNIATELVLTYPQKHDVALDGANIGSVKHLPPMLMAQYHFLPDASFRPYLGAGVNWTTFSKNHLLDGAASLEHDSVGLALQAGADVAIDQHWSINFDAKKVQIRSDVLIGGVKASRVKLDPLLLSVGIGYRF</sequence>
<dbReference type="Pfam" id="PF03922">
    <property type="entry name" value="OmpW"/>
    <property type="match status" value="1"/>
</dbReference>
<organism evidence="3 4">
    <name type="scientific">Duganella callida</name>
    <dbReference type="NCBI Taxonomy" id="2561932"/>
    <lineage>
        <taxon>Bacteria</taxon>
        <taxon>Pseudomonadati</taxon>
        <taxon>Pseudomonadota</taxon>
        <taxon>Betaproteobacteria</taxon>
        <taxon>Burkholderiales</taxon>
        <taxon>Oxalobacteraceae</taxon>
        <taxon>Telluria group</taxon>
        <taxon>Duganella</taxon>
    </lineage>
</organism>
<dbReference type="GO" id="GO:0055085">
    <property type="term" value="P:transmembrane transport"/>
    <property type="evidence" value="ECO:0007669"/>
    <property type="project" value="TreeGrafter"/>
</dbReference>
<proteinExistence type="predicted"/>
<dbReference type="InterPro" id="IPR011250">
    <property type="entry name" value="OMP/PagP_B-barrel"/>
</dbReference>